<dbReference type="Gene3D" id="3.90.550.10">
    <property type="entry name" value="Spore Coat Polysaccharide Biosynthesis Protein SpsA, Chain A"/>
    <property type="match status" value="1"/>
</dbReference>
<gene>
    <name evidence="2" type="ORF">F993_03351</name>
</gene>
<reference evidence="2 3" key="1">
    <citation type="submission" date="2013-02" db="EMBL/GenBank/DDBJ databases">
        <title>The Genome Sequence of Acinetobacter sp. NIPH 809.</title>
        <authorList>
            <consortium name="The Broad Institute Genome Sequencing Platform"/>
            <consortium name="The Broad Institute Genome Sequencing Center for Infectious Disease"/>
            <person name="Cerqueira G."/>
            <person name="Feldgarden M."/>
            <person name="Courvalin P."/>
            <person name="Perichon B."/>
            <person name="Grillot-Courvalin C."/>
            <person name="Clermont D."/>
            <person name="Rocha E."/>
            <person name="Yoon E.-J."/>
            <person name="Nemec A."/>
            <person name="Walker B."/>
            <person name="Young S.K."/>
            <person name="Zeng Q."/>
            <person name="Gargeya S."/>
            <person name="Fitzgerald M."/>
            <person name="Haas B."/>
            <person name="Abouelleil A."/>
            <person name="Alvarado L."/>
            <person name="Arachchi H.M."/>
            <person name="Berlin A.M."/>
            <person name="Chapman S.B."/>
            <person name="Dewar J."/>
            <person name="Goldberg J."/>
            <person name="Griggs A."/>
            <person name="Gujja S."/>
            <person name="Hansen M."/>
            <person name="Howarth C."/>
            <person name="Imamovic A."/>
            <person name="Larimer J."/>
            <person name="McCowan C."/>
            <person name="Murphy C."/>
            <person name="Neiman D."/>
            <person name="Pearson M."/>
            <person name="Priest M."/>
            <person name="Roberts A."/>
            <person name="Saif S."/>
            <person name="Shea T."/>
            <person name="Sisk P."/>
            <person name="Sykes S."/>
            <person name="Wortman J."/>
            <person name="Nusbaum C."/>
            <person name="Birren B."/>
        </authorList>
    </citation>
    <scope>NUCLEOTIDE SEQUENCE [LARGE SCALE GENOMIC DNA]</scope>
    <source>
        <strain evidence="2 3">NIPH 809</strain>
    </source>
</reference>
<dbReference type="Pfam" id="PF00535">
    <property type="entry name" value="Glycos_transf_2"/>
    <property type="match status" value="1"/>
</dbReference>
<accession>A0ABN0JAD7</accession>
<dbReference type="InterPro" id="IPR001173">
    <property type="entry name" value="Glyco_trans_2-like"/>
</dbReference>
<dbReference type="RefSeq" id="WP_004656718.1">
    <property type="nucleotide sequence ID" value="NZ_KB849179.1"/>
</dbReference>
<evidence type="ECO:0000313" key="3">
    <source>
        <dbReference type="Proteomes" id="UP000013034"/>
    </source>
</evidence>
<dbReference type="PANTHER" id="PTHR22916">
    <property type="entry name" value="GLYCOSYLTRANSFERASE"/>
    <property type="match status" value="1"/>
</dbReference>
<keyword evidence="3" id="KW-1185">Reference proteome</keyword>
<evidence type="ECO:0000313" key="2">
    <source>
        <dbReference type="EMBL" id="ENU22076.1"/>
    </source>
</evidence>
<dbReference type="PANTHER" id="PTHR22916:SF3">
    <property type="entry name" value="UDP-GLCNAC:BETAGAL BETA-1,3-N-ACETYLGLUCOSAMINYLTRANSFERASE-LIKE PROTEIN 1"/>
    <property type="match status" value="1"/>
</dbReference>
<proteinExistence type="predicted"/>
<dbReference type="InterPro" id="IPR029044">
    <property type="entry name" value="Nucleotide-diphossugar_trans"/>
</dbReference>
<organism evidence="2 3">
    <name type="scientific">Acinetobacter proteolyticus</name>
    <dbReference type="NCBI Taxonomy" id="1776741"/>
    <lineage>
        <taxon>Bacteria</taxon>
        <taxon>Pseudomonadati</taxon>
        <taxon>Pseudomonadota</taxon>
        <taxon>Gammaproteobacteria</taxon>
        <taxon>Moraxellales</taxon>
        <taxon>Moraxellaceae</taxon>
        <taxon>Acinetobacter</taxon>
    </lineage>
</organism>
<sequence>MKQVDIAMATYNGEKYIEEQIRSIQQQTYTNWTLCISDDGSSDQTVSLIKQIMESDSRIKLVNTNRQGGVIQNFNAALSQTTADYILLCDQDDIWPKERLATLVLKIENIECKDPSKAILVFTDLELIDDQGNRLAQSFYEANSLSPAENMIDHNLLWQSTVYGCTTIMNRNLLNISLPIPEYALMHDQWLALNAVQNDSLYYHDIKSIRYRQHSENVVGGANHGFFGKFYNFKRNLNNIKKSVAKIKLILKNHPNLYADQNGLNHLSSFRSFAIREIFPKIFTGSKKIQNLFIFLGFVFKK</sequence>
<evidence type="ECO:0000259" key="1">
    <source>
        <dbReference type="Pfam" id="PF00535"/>
    </source>
</evidence>
<dbReference type="EMBL" id="APOI01000029">
    <property type="protein sequence ID" value="ENU22076.1"/>
    <property type="molecule type" value="Genomic_DNA"/>
</dbReference>
<comment type="caution">
    <text evidence="2">The sequence shown here is derived from an EMBL/GenBank/DDBJ whole genome shotgun (WGS) entry which is preliminary data.</text>
</comment>
<feature type="domain" description="Glycosyltransferase 2-like" evidence="1">
    <location>
        <begin position="6"/>
        <end position="111"/>
    </location>
</feature>
<dbReference type="Proteomes" id="UP000013034">
    <property type="component" value="Unassembled WGS sequence"/>
</dbReference>
<dbReference type="CDD" id="cd04196">
    <property type="entry name" value="GT_2_like_d"/>
    <property type="match status" value="1"/>
</dbReference>
<name>A0ABN0JAD7_9GAMM</name>
<dbReference type="SUPFAM" id="SSF53448">
    <property type="entry name" value="Nucleotide-diphospho-sugar transferases"/>
    <property type="match status" value="1"/>
</dbReference>
<protein>
    <recommendedName>
        <fullName evidence="1">Glycosyltransferase 2-like domain-containing protein</fullName>
    </recommendedName>
</protein>